<evidence type="ECO:0000313" key="5">
    <source>
        <dbReference type="EMBL" id="SQD76485.1"/>
    </source>
</evidence>
<dbReference type="OrthoDB" id="5894408at2"/>
<dbReference type="NCBIfam" id="TIGR00254">
    <property type="entry name" value="GGDEF"/>
    <property type="match status" value="1"/>
</dbReference>
<reference evidence="6" key="1">
    <citation type="submission" date="2018-05" db="EMBL/GenBank/DDBJ databases">
        <authorList>
            <person name="Cea G.-C."/>
            <person name="William W."/>
        </authorList>
    </citation>
    <scope>NUCLEOTIDE SEQUENCE [LARGE SCALE GENOMIC DNA]</scope>
    <source>
        <strain evidence="6">DB21MT 5</strain>
    </source>
</reference>
<accession>A0A330LQY0</accession>
<dbReference type="GO" id="GO:0007165">
    <property type="term" value="P:signal transduction"/>
    <property type="evidence" value="ECO:0007669"/>
    <property type="project" value="InterPro"/>
</dbReference>
<dbReference type="Proteomes" id="UP000250163">
    <property type="component" value="Chromosome MORIYA"/>
</dbReference>
<sequence length="650" mass="73688">MTLFKQIYSLLFGLFVLVMTSLAYFQFTETRNFMANQMESELNNASTSLSLMLKPHLQTGDMVAAETLVNVIFEGGFYRKVSLTWLANKQVQEWENPIVVEGVPQWFIDLDLFTSQSSETVITSGWLQLANLRIEAHPGLGYQELWRVMNNTLLVISVLFLLSILVLHFRLKTLLTPLNDIAIHASEIAQRVFNPDMVLPKTAELKTVVEAINSMSGQLKQVFNTLDNEVDSLRRDNLIDGVSNLPNRQYLTGQMNSWLTEPGYGGLLLVKMDWLEEIHSKYGYQVRDETIRVLALRMQEQLPSIAESVIARIANTEFALLITKGERQDINLYLQALIRLINQEMSKAGCVPNRGFAIGVTERDGDMQASDLLSQADNALQHAATANKASSWFDSQHLQEFNREQWRDRLVTAINQNQFVFQWQSVLDCETNEVLQRELYCRLNIDGKQVRAGQFMPYVELLSLGSQLDRCLLESVVKQGILNINNEPVAVNLTHDSLQDPEFHTWLAAFLQKTEFAEQIYFEIPEVAANNNLAECIHLAELIRAGGAQLGIDHCGRQMGSLSYLQQLKPHYVKLDQSLAFYSNNQQNNELCRALINIAKGLDIKVIMTAIENQQQLEQIQSLRTAGYQGYISAPTDVLVQDVQVTAEVY</sequence>
<evidence type="ECO:0000259" key="4">
    <source>
        <dbReference type="PROSITE" id="PS50887"/>
    </source>
</evidence>
<dbReference type="SUPFAM" id="SSF55073">
    <property type="entry name" value="Nucleotide cyclase"/>
    <property type="match status" value="1"/>
</dbReference>
<dbReference type="InterPro" id="IPR042461">
    <property type="entry name" value="LapD_MoxY_peri_C"/>
</dbReference>
<dbReference type="GO" id="GO:0071111">
    <property type="term" value="F:cyclic-guanylate-specific phosphodiesterase activity"/>
    <property type="evidence" value="ECO:0007669"/>
    <property type="project" value="InterPro"/>
</dbReference>
<dbReference type="PROSITE" id="PS50887">
    <property type="entry name" value="GGDEF"/>
    <property type="match status" value="1"/>
</dbReference>
<feature type="domain" description="GGDEF" evidence="4">
    <location>
        <begin position="263"/>
        <end position="396"/>
    </location>
</feature>
<protein>
    <submittedName>
        <fullName evidence="5">GGDEF domain-containing protein</fullName>
    </submittedName>
</protein>
<proteinExistence type="predicted"/>
<evidence type="ECO:0000313" key="6">
    <source>
        <dbReference type="Proteomes" id="UP000250163"/>
    </source>
</evidence>
<dbReference type="Gene3D" id="3.30.70.270">
    <property type="match status" value="1"/>
</dbReference>
<dbReference type="CDD" id="cd01948">
    <property type="entry name" value="EAL"/>
    <property type="match status" value="1"/>
</dbReference>
<dbReference type="InterPro" id="IPR000160">
    <property type="entry name" value="GGDEF_dom"/>
</dbReference>
<dbReference type="Gene3D" id="3.30.110.200">
    <property type="match status" value="1"/>
</dbReference>
<dbReference type="AlphaFoldDB" id="A0A330LQY0"/>
<gene>
    <name evidence="5" type="ORF">MORIYA_0007</name>
</gene>
<dbReference type="PROSITE" id="PS50885">
    <property type="entry name" value="HAMP"/>
    <property type="match status" value="1"/>
</dbReference>
<dbReference type="InterPro" id="IPR050706">
    <property type="entry name" value="Cyclic-di-GMP_PDE-like"/>
</dbReference>
<evidence type="ECO:0000256" key="1">
    <source>
        <dbReference type="SAM" id="Phobius"/>
    </source>
</evidence>
<dbReference type="Gene3D" id="3.20.20.450">
    <property type="entry name" value="EAL domain"/>
    <property type="match status" value="1"/>
</dbReference>
<dbReference type="SUPFAM" id="SSF141868">
    <property type="entry name" value="EAL domain-like"/>
    <property type="match status" value="1"/>
</dbReference>
<dbReference type="Pfam" id="PF00990">
    <property type="entry name" value="GGDEF"/>
    <property type="match status" value="1"/>
</dbReference>
<keyword evidence="1" id="KW-0472">Membrane</keyword>
<dbReference type="InterPro" id="IPR003660">
    <property type="entry name" value="HAMP_dom"/>
</dbReference>
<dbReference type="EMBL" id="LS483250">
    <property type="protein sequence ID" value="SQD76485.1"/>
    <property type="molecule type" value="Genomic_DNA"/>
</dbReference>
<organism evidence="5 6">
    <name type="scientific">Moritella yayanosii</name>
    <dbReference type="NCBI Taxonomy" id="69539"/>
    <lineage>
        <taxon>Bacteria</taxon>
        <taxon>Pseudomonadati</taxon>
        <taxon>Pseudomonadota</taxon>
        <taxon>Gammaproteobacteria</taxon>
        <taxon>Alteromonadales</taxon>
        <taxon>Moritellaceae</taxon>
        <taxon>Moritella</taxon>
    </lineage>
</organism>
<dbReference type="Pfam" id="PF00563">
    <property type="entry name" value="EAL"/>
    <property type="match status" value="1"/>
</dbReference>
<dbReference type="InterPro" id="IPR032244">
    <property type="entry name" value="LapD_MoxY_N"/>
</dbReference>
<dbReference type="KEGG" id="mya:MORIYA_0007"/>
<feature type="domain" description="HAMP" evidence="3">
    <location>
        <begin position="172"/>
        <end position="224"/>
    </location>
</feature>
<dbReference type="InterPro" id="IPR029787">
    <property type="entry name" value="Nucleotide_cyclase"/>
</dbReference>
<keyword evidence="6" id="KW-1185">Reference proteome</keyword>
<name>A0A330LQY0_9GAMM</name>
<dbReference type="Gene3D" id="6.10.340.10">
    <property type="match status" value="1"/>
</dbReference>
<dbReference type="GO" id="GO:0016020">
    <property type="term" value="C:membrane"/>
    <property type="evidence" value="ECO:0007669"/>
    <property type="project" value="InterPro"/>
</dbReference>
<dbReference type="Gene3D" id="6.20.270.20">
    <property type="entry name" value="LapD/MoxY periplasmic domain"/>
    <property type="match status" value="1"/>
</dbReference>
<evidence type="ECO:0000259" key="3">
    <source>
        <dbReference type="PROSITE" id="PS50885"/>
    </source>
</evidence>
<dbReference type="SMART" id="SM00267">
    <property type="entry name" value="GGDEF"/>
    <property type="match status" value="1"/>
</dbReference>
<feature type="domain" description="EAL" evidence="2">
    <location>
        <begin position="403"/>
        <end position="650"/>
    </location>
</feature>
<dbReference type="InterPro" id="IPR035919">
    <property type="entry name" value="EAL_sf"/>
</dbReference>
<feature type="transmembrane region" description="Helical" evidence="1">
    <location>
        <begin position="6"/>
        <end position="25"/>
    </location>
</feature>
<dbReference type="PROSITE" id="PS50883">
    <property type="entry name" value="EAL"/>
    <property type="match status" value="1"/>
</dbReference>
<keyword evidence="1" id="KW-0812">Transmembrane</keyword>
<dbReference type="PANTHER" id="PTHR33121">
    <property type="entry name" value="CYCLIC DI-GMP PHOSPHODIESTERASE PDEF"/>
    <property type="match status" value="1"/>
</dbReference>
<dbReference type="InterPro" id="IPR001633">
    <property type="entry name" value="EAL_dom"/>
</dbReference>
<dbReference type="Pfam" id="PF16448">
    <property type="entry name" value="LapD_MoxY_N"/>
    <property type="match status" value="1"/>
</dbReference>
<dbReference type="RefSeq" id="WP_112711616.1">
    <property type="nucleotide sequence ID" value="NZ_LS483250.1"/>
</dbReference>
<evidence type="ECO:0000259" key="2">
    <source>
        <dbReference type="PROSITE" id="PS50883"/>
    </source>
</evidence>
<keyword evidence="1" id="KW-1133">Transmembrane helix</keyword>
<dbReference type="SMART" id="SM00052">
    <property type="entry name" value="EAL"/>
    <property type="match status" value="1"/>
</dbReference>
<dbReference type="InterPro" id="IPR043128">
    <property type="entry name" value="Rev_trsase/Diguanyl_cyclase"/>
</dbReference>
<feature type="transmembrane region" description="Helical" evidence="1">
    <location>
        <begin position="152"/>
        <end position="171"/>
    </location>
</feature>
<dbReference type="PANTHER" id="PTHR33121:SF79">
    <property type="entry name" value="CYCLIC DI-GMP PHOSPHODIESTERASE PDED-RELATED"/>
    <property type="match status" value="1"/>
</dbReference>